<dbReference type="PANTHER" id="PTHR21497:SF24">
    <property type="entry name" value="E3 UBIQUITIN-PROTEIN LIGASE UBR1"/>
    <property type="match status" value="1"/>
</dbReference>
<evidence type="ECO:0000256" key="3">
    <source>
        <dbReference type="ARBA" id="ARBA00022833"/>
    </source>
</evidence>
<dbReference type="GO" id="GO:0005737">
    <property type="term" value="C:cytoplasm"/>
    <property type="evidence" value="ECO:0007669"/>
    <property type="project" value="TreeGrafter"/>
</dbReference>
<sequence length="1829" mass="214391">MNAKELQMIDELLDNPQRIEACMESNEVMYLCLDCSIKDPKIYVYICQNCLESQTHKKHKIIQTDNGDLSERCSCGDSEMLGVVIECENHNKNTHTIRQKVDKKVSPQILSSFEQYAMANFTRIFKTLEANFGNSNQNSSDAVDPFYEQFLDISIKQPQLCASILMKSLNNFYTRHNCQSPTIDIDSARYQRLCSCSIIENLFRQSEKTSWYLKRILLNCVRHRPFVFQLTKIYSKMLLPLFETENNQLLDLMKEFNPPQVFQVFISQVALVKNIMSLLESILQNLETVNYESYLKKFETLNNLMKFIFKREMQVDESMMKQFCNIISKVCVKRKEIKDYFHEEILIVMEEMNFDFLRLLLNSLHRQADWKQISANLIYEYIVKCECEVDYEFSEERKKNPWFQGSVGILGILLCSTFVEIYEEVVGEEINQSNQQFKKHNNQKNNSGIFITKNSEGRIIGNIEKAKEAMRKYTLTISKHTQNGLEKLFKSICREIMRDLFFIFTQERALRNNPRAQYNEESNEYQMKTVLHCYKNRLYYRELSNLQIFGMLISPEMFMQAAFEAMKWKPQRFDRTFYKYQKQHYPQQFEQSPALSQSPQKSSICTSQVSNCHNSLGYKIQSLNSSNNNLQNSTHKRAVSYQQARNFSSFSCSPSNNSNQDKDSIQRNNRRATNISEAGILKEHFHKEGIEDLLYDFYDDGIDEDDEDLFDLEEKKGTFDESILLKYEFVSEILILCNVDVLNFINNIQPCFKEDKIILNEIRRNICINAFNFQSQISMVNLTIKLESMKLFDTSSLKKIIFNFSELGNNKLLKLKSQFCDKYEPVMWRPYSWLDAEFIEKLKEKKLECILGNMSPLLEKHIFFSDLPASPTFLKFIRNSFHFLYKNPAILSNILKITYDLLILNNIKQNSEQTNIQEKEIPKQKLEKQKVIMDENFSLNGFDSGNKKEKTLEFRLSKEKFFQLRLDSQQIQAIKQFYSQPAQLTGLQSNQTSPARAAGISDHEGLLQSFNIFFDLINKYDFIYCSPKNSSNNIESISTEIQLNSVNNNASTKGGSIDSSNNLQTQISDQQRKQLLLAKQKEIMEQFQNKQKKFQDQNEQILDKSFNTVISSNNNNNNNNSGNKSLSIYSQANNHIQYSPYQDSLLEQQECVICKTDIGITVIHAYVIQDNLNSYFQITEKNLIPSSLSSRFAITSCQHITHQRCHEMGIENIQISKRALSKEDKEAQLETFCTICKSLSNISVVVLDCYFKKITYGSIYHQLFSQSQNPTNKRYLHQTVNPITSFNHNTNHIAMPNSQQIYQKSSSQSNSTQFTQASIQKQNNQFNQNQACKSDFKDSTKKILDSLVHQEIIALDKQIINNIYSALEEFLSLLAIISNNEDNIQEFHIYSVGDCLLQSLLEKILLTQNMENYFEKDFKLLENLFLNLKVIFKGQECEQKRLKQDYLNLTIQKILETDIFEYASDQLSINNSKPHESVSFCMMYISIIFRIALVYGEEQSVQYTRDYLQNIFLIFTLKEIMNSQKSSCDFSLLQQKQQSFYSDQQINLLIKDIKSIWLNEENIESRENIQISCIPFLRMGSIFLQLVCDISNNSNTSFQYPKNNLDPISELEKYEKAFGKYFINLDLEFAEYTLKESSEYSPLKFLKNLYEYSENHQRQINNFYEFDKKIFKLSQIDQNFETFYKQQFWKKCQIDFNFPQIEKSPLIMCLICGLQMADNCQRGNKIVQNDVNHAHIAHKGYCVYIQLQDGLLIYVEKDSVQTSQSLYYDKLGRMANCLNYPEWDEFQLDKGKFQEVEELVINRKLANYVRYILMQTEDDYAYFDEDYPL</sequence>
<dbReference type="Proteomes" id="UP000009168">
    <property type="component" value="Unassembled WGS sequence"/>
</dbReference>
<comment type="function">
    <text evidence="5">Ubiquitin ligase protein which is a component of the N-end rule pathway. Recognizes and binds to proteins bearing specific N-terminal residues that are destabilizing according to the N-end rule, leading to their ubiquitination and subsequent degradation.</text>
</comment>
<dbReference type="InterPro" id="IPR039164">
    <property type="entry name" value="UBR1-like"/>
</dbReference>
<dbReference type="GeneID" id="7840142"/>
<dbReference type="PANTHER" id="PTHR21497">
    <property type="entry name" value="UBIQUITIN LIGASE E3 ALPHA-RELATED"/>
    <property type="match status" value="1"/>
</dbReference>
<keyword evidence="9" id="KW-1185">Reference proteome</keyword>
<dbReference type="Pfam" id="PF02207">
    <property type="entry name" value="zf-UBR"/>
    <property type="match status" value="1"/>
</dbReference>
<dbReference type="GO" id="GO:0061630">
    <property type="term" value="F:ubiquitin protein ligase activity"/>
    <property type="evidence" value="ECO:0007669"/>
    <property type="project" value="UniProtKB-UniRule"/>
</dbReference>
<dbReference type="EC" id="2.3.2.27" evidence="5"/>
<dbReference type="Gene3D" id="2.10.110.30">
    <property type="match status" value="1"/>
</dbReference>
<dbReference type="InParanoid" id="I7MDV3"/>
<dbReference type="EMBL" id="GG662793">
    <property type="protein sequence ID" value="EAR91014.2"/>
    <property type="molecule type" value="Genomic_DNA"/>
</dbReference>
<dbReference type="GO" id="GO:0000151">
    <property type="term" value="C:ubiquitin ligase complex"/>
    <property type="evidence" value="ECO:0007669"/>
    <property type="project" value="TreeGrafter"/>
</dbReference>
<dbReference type="PROSITE" id="PS51157">
    <property type="entry name" value="ZF_UBR"/>
    <property type="match status" value="1"/>
</dbReference>
<keyword evidence="3 5" id="KW-0862">Zinc</keyword>
<evidence type="ECO:0000313" key="9">
    <source>
        <dbReference type="Proteomes" id="UP000009168"/>
    </source>
</evidence>
<dbReference type="KEGG" id="tet:TTHERM_00146200"/>
<comment type="catalytic activity">
    <reaction evidence="5">
        <text>S-ubiquitinyl-[E2 ubiquitin-conjugating enzyme]-L-cysteine + [acceptor protein]-L-lysine = [E2 ubiquitin-conjugating enzyme]-L-cysteine + N(6)-ubiquitinyl-[acceptor protein]-L-lysine.</text>
        <dbReference type="EC" id="2.3.2.27"/>
    </reaction>
</comment>
<proteinExistence type="inferred from homology"/>
<gene>
    <name evidence="8" type="ORF">TTHERM_00146200</name>
</gene>
<evidence type="ECO:0000256" key="1">
    <source>
        <dbReference type="ARBA" id="ARBA00022723"/>
    </source>
</evidence>
<evidence type="ECO:0000259" key="7">
    <source>
        <dbReference type="PROSITE" id="PS51157"/>
    </source>
</evidence>
<evidence type="ECO:0000256" key="4">
    <source>
        <dbReference type="PROSITE-ProRule" id="PRU00508"/>
    </source>
</evidence>
<evidence type="ECO:0000256" key="2">
    <source>
        <dbReference type="ARBA" id="ARBA00022771"/>
    </source>
</evidence>
<protein>
    <recommendedName>
        <fullName evidence="5">E3 ubiquitin-protein ligase</fullName>
        <ecNumber evidence="5">2.3.2.27</ecNumber>
    </recommendedName>
</protein>
<comment type="similarity">
    <text evidence="5">Belongs to the E3 ubiquitin-protein ligase UBR1-like family.</text>
</comment>
<keyword evidence="2 5" id="KW-0863">Zinc-finger</keyword>
<dbReference type="GO" id="GO:0016567">
    <property type="term" value="P:protein ubiquitination"/>
    <property type="evidence" value="ECO:0007669"/>
    <property type="project" value="UniProtKB-UniRule"/>
</dbReference>
<organism evidence="8 9">
    <name type="scientific">Tetrahymena thermophila (strain SB210)</name>
    <dbReference type="NCBI Taxonomy" id="312017"/>
    <lineage>
        <taxon>Eukaryota</taxon>
        <taxon>Sar</taxon>
        <taxon>Alveolata</taxon>
        <taxon>Ciliophora</taxon>
        <taxon>Intramacronucleata</taxon>
        <taxon>Oligohymenophorea</taxon>
        <taxon>Hymenostomatida</taxon>
        <taxon>Tetrahymenina</taxon>
        <taxon>Tetrahymenidae</taxon>
        <taxon>Tetrahymena</taxon>
    </lineage>
</organism>
<evidence type="ECO:0000256" key="5">
    <source>
        <dbReference type="RuleBase" id="RU366018"/>
    </source>
</evidence>
<dbReference type="InterPro" id="IPR003126">
    <property type="entry name" value="Znf_UBR"/>
</dbReference>
<feature type="coiled-coil region" evidence="6">
    <location>
        <begin position="1077"/>
        <end position="1104"/>
    </location>
</feature>
<feature type="domain" description="UBR-type" evidence="7">
    <location>
        <begin position="20"/>
        <end position="92"/>
    </location>
</feature>
<keyword evidence="5" id="KW-0833">Ubl conjugation pathway</keyword>
<comment type="pathway">
    <text evidence="5">Protein modification; protein ubiquitination.</text>
</comment>
<accession>I7MDV3</accession>
<keyword evidence="5" id="KW-0808">Transferase</keyword>
<name>I7MDV3_TETTS</name>
<keyword evidence="6" id="KW-0175">Coiled coil</keyword>
<dbReference type="UniPathway" id="UPA00143"/>
<reference evidence="9" key="1">
    <citation type="journal article" date="2006" name="PLoS Biol.">
        <title>Macronuclear genome sequence of the ciliate Tetrahymena thermophila, a model eukaryote.</title>
        <authorList>
            <person name="Eisen J.A."/>
            <person name="Coyne R.S."/>
            <person name="Wu M."/>
            <person name="Wu D."/>
            <person name="Thiagarajan M."/>
            <person name="Wortman J.R."/>
            <person name="Badger J.H."/>
            <person name="Ren Q."/>
            <person name="Amedeo P."/>
            <person name="Jones K.M."/>
            <person name="Tallon L.J."/>
            <person name="Delcher A.L."/>
            <person name="Salzberg S.L."/>
            <person name="Silva J.C."/>
            <person name="Haas B.J."/>
            <person name="Majoros W.H."/>
            <person name="Farzad M."/>
            <person name="Carlton J.M."/>
            <person name="Smith R.K. Jr."/>
            <person name="Garg J."/>
            <person name="Pearlman R.E."/>
            <person name="Karrer K.M."/>
            <person name="Sun L."/>
            <person name="Manning G."/>
            <person name="Elde N.C."/>
            <person name="Turkewitz A.P."/>
            <person name="Asai D.J."/>
            <person name="Wilkes D.E."/>
            <person name="Wang Y."/>
            <person name="Cai H."/>
            <person name="Collins K."/>
            <person name="Stewart B.A."/>
            <person name="Lee S.R."/>
            <person name="Wilamowska K."/>
            <person name="Weinberg Z."/>
            <person name="Ruzzo W.L."/>
            <person name="Wloga D."/>
            <person name="Gaertig J."/>
            <person name="Frankel J."/>
            <person name="Tsao C.-C."/>
            <person name="Gorovsky M.A."/>
            <person name="Keeling P.J."/>
            <person name="Waller R.F."/>
            <person name="Patron N.J."/>
            <person name="Cherry J.M."/>
            <person name="Stover N.A."/>
            <person name="Krieger C.J."/>
            <person name="del Toro C."/>
            <person name="Ryder H.F."/>
            <person name="Williamson S.C."/>
            <person name="Barbeau R.A."/>
            <person name="Hamilton E.P."/>
            <person name="Orias E."/>
        </authorList>
    </citation>
    <scope>NUCLEOTIDE SEQUENCE [LARGE SCALE GENOMIC DNA]</scope>
    <source>
        <strain evidence="9">SB210</strain>
    </source>
</reference>
<evidence type="ECO:0000256" key="6">
    <source>
        <dbReference type="SAM" id="Coils"/>
    </source>
</evidence>
<keyword evidence="1 5" id="KW-0479">Metal-binding</keyword>
<feature type="zinc finger region" description="UBR-type" evidence="4">
    <location>
        <begin position="20"/>
        <end position="92"/>
    </location>
</feature>
<dbReference type="GO" id="GO:0071596">
    <property type="term" value="P:ubiquitin-dependent protein catabolic process via the N-end rule pathway"/>
    <property type="evidence" value="ECO:0007669"/>
    <property type="project" value="UniProtKB-UniRule"/>
</dbReference>
<dbReference type="RefSeq" id="XP_001011259.2">
    <property type="nucleotide sequence ID" value="XM_001011259.3"/>
</dbReference>
<dbReference type="GO" id="GO:0008270">
    <property type="term" value="F:zinc ion binding"/>
    <property type="evidence" value="ECO:0007669"/>
    <property type="project" value="UniProtKB-UniRule"/>
</dbReference>
<dbReference type="CDD" id="cd19670">
    <property type="entry name" value="UBR-box_UBR1_2_3"/>
    <property type="match status" value="1"/>
</dbReference>
<evidence type="ECO:0000313" key="8">
    <source>
        <dbReference type="EMBL" id="EAR91014.2"/>
    </source>
</evidence>